<dbReference type="Gene3D" id="1.25.40.10">
    <property type="entry name" value="Tetratricopeptide repeat domain"/>
    <property type="match status" value="3"/>
</dbReference>
<feature type="repeat" description="TPR" evidence="3">
    <location>
        <begin position="2"/>
        <end position="35"/>
    </location>
</feature>
<dbReference type="SUPFAM" id="SSF48452">
    <property type="entry name" value="TPR-like"/>
    <property type="match status" value="1"/>
</dbReference>
<evidence type="ECO:0000256" key="2">
    <source>
        <dbReference type="ARBA" id="ARBA00022803"/>
    </source>
</evidence>
<feature type="transmembrane region" description="Helical" evidence="4">
    <location>
        <begin position="271"/>
        <end position="289"/>
    </location>
</feature>
<dbReference type="InterPro" id="IPR019734">
    <property type="entry name" value="TPR_rpt"/>
</dbReference>
<dbReference type="PANTHER" id="PTHR45586">
    <property type="entry name" value="TPR REPEAT-CONTAINING PROTEIN PA4667"/>
    <property type="match status" value="1"/>
</dbReference>
<keyword evidence="4" id="KW-0812">Transmembrane</keyword>
<feature type="transmembrane region" description="Helical" evidence="4">
    <location>
        <begin position="403"/>
        <end position="422"/>
    </location>
</feature>
<protein>
    <submittedName>
        <fullName evidence="5">Uncharacterized protein</fullName>
    </submittedName>
</protein>
<dbReference type="EMBL" id="AANZ01000002">
    <property type="protein sequence ID" value="EAQ82053.1"/>
    <property type="molecule type" value="Genomic_DNA"/>
</dbReference>
<dbReference type="PROSITE" id="PS50005">
    <property type="entry name" value="TPR"/>
    <property type="match status" value="2"/>
</dbReference>
<dbReference type="Pfam" id="PF07719">
    <property type="entry name" value="TPR_2"/>
    <property type="match status" value="1"/>
</dbReference>
<dbReference type="InterPro" id="IPR013105">
    <property type="entry name" value="TPR_2"/>
</dbReference>
<evidence type="ECO:0000256" key="1">
    <source>
        <dbReference type="ARBA" id="ARBA00022737"/>
    </source>
</evidence>
<comment type="caution">
    <text evidence="5">The sequence shown here is derived from an EMBL/GenBank/DDBJ whole genome shotgun (WGS) entry which is preliminary data.</text>
</comment>
<feature type="transmembrane region" description="Helical" evidence="4">
    <location>
        <begin position="240"/>
        <end position="259"/>
    </location>
</feature>
<keyword evidence="4" id="KW-0472">Membrane</keyword>
<accession>A3ZM84</accession>
<keyword evidence="2 3" id="KW-0802">TPR repeat</keyword>
<evidence type="ECO:0000256" key="3">
    <source>
        <dbReference type="PROSITE-ProRule" id="PRU00339"/>
    </source>
</evidence>
<proteinExistence type="predicted"/>
<keyword evidence="1" id="KW-0677">Repeat</keyword>
<name>A3ZM84_9BACT</name>
<evidence type="ECO:0000256" key="4">
    <source>
        <dbReference type="SAM" id="Phobius"/>
    </source>
</evidence>
<feature type="repeat" description="TPR" evidence="3">
    <location>
        <begin position="172"/>
        <end position="205"/>
    </location>
</feature>
<evidence type="ECO:0000313" key="6">
    <source>
        <dbReference type="Proteomes" id="UP000004358"/>
    </source>
</evidence>
<dbReference type="PANTHER" id="PTHR45586:SF1">
    <property type="entry name" value="LIPOPOLYSACCHARIDE ASSEMBLY PROTEIN B"/>
    <property type="match status" value="1"/>
</dbReference>
<dbReference type="HOGENOM" id="CLU_050985_0_0_0"/>
<dbReference type="SMART" id="SM00028">
    <property type="entry name" value="TPR"/>
    <property type="match status" value="4"/>
</dbReference>
<dbReference type="STRING" id="314230.DSM3645_00025"/>
<feature type="transmembrane region" description="Helical" evidence="4">
    <location>
        <begin position="365"/>
        <end position="388"/>
    </location>
</feature>
<keyword evidence="4" id="KW-1133">Transmembrane helix</keyword>
<dbReference type="Pfam" id="PF14559">
    <property type="entry name" value="TPR_19"/>
    <property type="match status" value="1"/>
</dbReference>
<feature type="transmembrane region" description="Helical" evidence="4">
    <location>
        <begin position="310"/>
        <end position="327"/>
    </location>
</feature>
<dbReference type="RefSeq" id="WP_002649895.1">
    <property type="nucleotide sequence ID" value="NZ_AANZ01000002.1"/>
</dbReference>
<dbReference type="AlphaFoldDB" id="A3ZM84"/>
<gene>
    <name evidence="5" type="ORF">DSM3645_00025</name>
</gene>
<dbReference type="InterPro" id="IPR011990">
    <property type="entry name" value="TPR-like_helical_dom_sf"/>
</dbReference>
<dbReference type="Proteomes" id="UP000004358">
    <property type="component" value="Unassembled WGS sequence"/>
</dbReference>
<dbReference type="InterPro" id="IPR051012">
    <property type="entry name" value="CellSynth/LPSAsmb/PSIAsmb"/>
</dbReference>
<sequence>MSEAQLTRAGLLMQQKRYDLAIAAYQAVLATDPDNAIAHAGIGGCLTALEKFADAEAHIRQALHLAPDEAFVHHYHAVYLNNRVHLIEAETAIRNAIALAPENADYYALLAKILGQRQQWSAAIQAAEHGLSIDPVNEHCLQWRAMLLLRSENGIDPRSAVDAVMQNCPDESGAHMAQGLARINQQQLAKAAEAFRESLRLDPTQEAARIGLIHCLRLNSTIFVRFLAMPAMIEVSLKTYCWLFTGVAFGVCWYLLHLAENESSLDIRASLFSFLLFAGIIFTFAGLPLSDLELGMDREGKHLLSRGRLWTSYAIAGLLVAALAMLVSQAQSLPARLLALAIGGQIPALSQVFRCKPGWPRRAMATLSTATAVCGLILAAGTTAANFVSPGLYDARLASLRPLAYILGGLIVSVPAAAHYLTKARVRK</sequence>
<organism evidence="5 6">
    <name type="scientific">Blastopirellula marina DSM 3645</name>
    <dbReference type="NCBI Taxonomy" id="314230"/>
    <lineage>
        <taxon>Bacteria</taxon>
        <taxon>Pseudomonadati</taxon>
        <taxon>Planctomycetota</taxon>
        <taxon>Planctomycetia</taxon>
        <taxon>Pirellulales</taxon>
        <taxon>Pirellulaceae</taxon>
        <taxon>Blastopirellula</taxon>
    </lineage>
</organism>
<reference evidence="5 6" key="1">
    <citation type="submission" date="2006-02" db="EMBL/GenBank/DDBJ databases">
        <authorList>
            <person name="Amann R."/>
            <person name="Ferriera S."/>
            <person name="Johnson J."/>
            <person name="Kravitz S."/>
            <person name="Halpern A."/>
            <person name="Remington K."/>
            <person name="Beeson K."/>
            <person name="Tran B."/>
            <person name="Rogers Y.-H."/>
            <person name="Friedman R."/>
            <person name="Venter J.C."/>
        </authorList>
    </citation>
    <scope>NUCLEOTIDE SEQUENCE [LARGE SCALE GENOMIC DNA]</scope>
    <source>
        <strain evidence="5 6">DSM 3645</strain>
    </source>
</reference>
<evidence type="ECO:0000313" key="5">
    <source>
        <dbReference type="EMBL" id="EAQ82053.1"/>
    </source>
</evidence>